<dbReference type="VEuPathDB" id="FungiDB:M747DRAFT_56740"/>
<dbReference type="AlphaFoldDB" id="A0A370CGM9"/>
<gene>
    <name evidence="1" type="ORF">M747DRAFT_56740</name>
</gene>
<proteinExistence type="predicted"/>
<evidence type="ECO:0000313" key="1">
    <source>
        <dbReference type="EMBL" id="RDH25382.1"/>
    </source>
</evidence>
<evidence type="ECO:0000313" key="2">
    <source>
        <dbReference type="Proteomes" id="UP000253845"/>
    </source>
</evidence>
<protein>
    <submittedName>
        <fullName evidence="1">Uncharacterized protein</fullName>
    </submittedName>
</protein>
<accession>A0A370CGM9</accession>
<reference evidence="1 2" key="1">
    <citation type="submission" date="2018-07" db="EMBL/GenBank/DDBJ databases">
        <title>Section-level genome sequencing of Aspergillus section Nigri to investigate inter- and intra-species variation.</title>
        <authorList>
            <consortium name="DOE Joint Genome Institute"/>
            <person name="Vesth T.C."/>
            <person name="Nybo J.L."/>
            <person name="Theobald S."/>
            <person name="Frisvad J.C."/>
            <person name="Larsen T.O."/>
            <person name="Nielsen K.F."/>
            <person name="Hoof J.B."/>
            <person name="Brandl J."/>
            <person name="Salamov A."/>
            <person name="Riley R."/>
            <person name="Gladden J.M."/>
            <person name="Phatale P."/>
            <person name="Nielsen M.T."/>
            <person name="Lyhne E.K."/>
            <person name="Kogle M.E."/>
            <person name="Strasser K."/>
            <person name="McDonnell E."/>
            <person name="Barry K."/>
            <person name="Clum A."/>
            <person name="Chen C."/>
            <person name="Nolan M."/>
            <person name="Sandor L."/>
            <person name="Kuo A."/>
            <person name="Lipzen A."/>
            <person name="Hainaut M."/>
            <person name="Drula E."/>
            <person name="Tsang A."/>
            <person name="Magnuson J.K."/>
            <person name="Henrissat B."/>
            <person name="Wiebenga A."/>
            <person name="Simmons B.A."/>
            <person name="Makela M.R."/>
            <person name="De vries R.P."/>
            <person name="Grigoriev I.V."/>
            <person name="Mortensen U.H."/>
            <person name="Baker S.E."/>
            <person name="Andersen M.R."/>
        </authorList>
    </citation>
    <scope>NUCLEOTIDE SEQUENCE [LARGE SCALE GENOMIC DNA]</scope>
    <source>
        <strain evidence="1 2">ATCC 13496</strain>
    </source>
</reference>
<sequence length="51" mass="5583">MRGKLEVKQGPAIAAARQARMHRNQITARVTTPRLDKAIAGIGLAYQPDKI</sequence>
<name>A0A370CGM9_ASPNG</name>
<dbReference type="Proteomes" id="UP000253845">
    <property type="component" value="Unassembled WGS sequence"/>
</dbReference>
<organism evidence="1 2">
    <name type="scientific">Aspergillus niger ATCC 13496</name>
    <dbReference type="NCBI Taxonomy" id="1353008"/>
    <lineage>
        <taxon>Eukaryota</taxon>
        <taxon>Fungi</taxon>
        <taxon>Dikarya</taxon>
        <taxon>Ascomycota</taxon>
        <taxon>Pezizomycotina</taxon>
        <taxon>Eurotiomycetes</taxon>
        <taxon>Eurotiomycetidae</taxon>
        <taxon>Eurotiales</taxon>
        <taxon>Aspergillaceae</taxon>
        <taxon>Aspergillus</taxon>
        <taxon>Aspergillus subgen. Circumdati</taxon>
    </lineage>
</organism>
<dbReference type="EMBL" id="KZ851900">
    <property type="protein sequence ID" value="RDH25382.1"/>
    <property type="molecule type" value="Genomic_DNA"/>
</dbReference>